<feature type="compositionally biased region" description="Basic and acidic residues" evidence="1">
    <location>
        <begin position="13"/>
        <end position="23"/>
    </location>
</feature>
<dbReference type="InterPro" id="IPR029526">
    <property type="entry name" value="PGBD"/>
</dbReference>
<dbReference type="Pfam" id="PF13843">
    <property type="entry name" value="DDE_Tnp_1_7"/>
    <property type="match status" value="1"/>
</dbReference>
<dbReference type="PANTHER" id="PTHR47272">
    <property type="entry name" value="DDE_TNP_1_7 DOMAIN-CONTAINING PROTEIN"/>
    <property type="match status" value="1"/>
</dbReference>
<organism evidence="3 4">
    <name type="scientific">Pangasianodon hypophthalmus</name>
    <name type="common">Striped catfish</name>
    <name type="synonym">Helicophagus hypophthalmus</name>
    <dbReference type="NCBI Taxonomy" id="310915"/>
    <lineage>
        <taxon>Eukaryota</taxon>
        <taxon>Metazoa</taxon>
        <taxon>Chordata</taxon>
        <taxon>Craniata</taxon>
        <taxon>Vertebrata</taxon>
        <taxon>Euteleostomi</taxon>
        <taxon>Actinopterygii</taxon>
        <taxon>Neopterygii</taxon>
        <taxon>Teleostei</taxon>
        <taxon>Ostariophysi</taxon>
        <taxon>Siluriformes</taxon>
        <taxon>Pangasiidae</taxon>
        <taxon>Pangasianodon</taxon>
    </lineage>
</organism>
<reference evidence="3 4" key="1">
    <citation type="submission" date="2019-06" db="EMBL/GenBank/DDBJ databases">
        <title>A chromosome-scale genome assembly of the striped catfish, Pangasianodon hypophthalmus.</title>
        <authorList>
            <person name="Wen M."/>
            <person name="Zahm M."/>
            <person name="Roques C."/>
            <person name="Cabau C."/>
            <person name="Klopp C."/>
            <person name="Donnadieu C."/>
            <person name="Jouanno E."/>
            <person name="Avarre J.-C."/>
            <person name="Campet M."/>
            <person name="Ha T.T.T."/>
            <person name="Dugue R."/>
            <person name="Lampietro C."/>
            <person name="Louis A."/>
            <person name="Herpin A."/>
            <person name="Echchiki A."/>
            <person name="Berthelot C."/>
            <person name="Parey E."/>
            <person name="Roest-Crollius H."/>
            <person name="Braasch I."/>
            <person name="Postlethwait J."/>
            <person name="Bobe J."/>
            <person name="Montfort J."/>
            <person name="Bouchez O."/>
            <person name="Begum T."/>
            <person name="Schartl M."/>
            <person name="Guiguen Y."/>
        </authorList>
    </citation>
    <scope>NUCLEOTIDE SEQUENCE [LARGE SCALE GENOMIC DNA]</scope>
    <source>
        <strain evidence="3 4">Indonesia</strain>
        <tissue evidence="3">Blood</tissue>
    </source>
</reference>
<dbReference type="PANTHER" id="PTHR47272:SF2">
    <property type="entry name" value="PIGGYBAC TRANSPOSABLE ELEMENT-DERIVED PROTEIN 3-LIKE"/>
    <property type="match status" value="1"/>
</dbReference>
<comment type="caution">
    <text evidence="3">The sequence shown here is derived from an EMBL/GenBank/DDBJ whole genome shotgun (WGS) entry which is preliminary data.</text>
</comment>
<proteinExistence type="predicted"/>
<evidence type="ECO:0000259" key="2">
    <source>
        <dbReference type="Pfam" id="PF13843"/>
    </source>
</evidence>
<sequence>MKNRVPKPCNLPGDRELQKERRGASVSVVRKNPGLAITKWYDNKPVLMASTMHGKDPEDICTRWSNKEKLKVQVRGPAVIREYNDNMGGLDLCHHMLSFYQAAAAPRKTPVNVSLAADATLDNTAGQFLWETEKGGACRITLTGQLGTETFNKSIFRCLVSQSYLAVEKILETPCSKTEELC</sequence>
<evidence type="ECO:0000256" key="1">
    <source>
        <dbReference type="SAM" id="MobiDB-lite"/>
    </source>
</evidence>
<evidence type="ECO:0000313" key="3">
    <source>
        <dbReference type="EMBL" id="KAB5581982.1"/>
    </source>
</evidence>
<dbReference type="EMBL" id="VFJC01000004">
    <property type="protein sequence ID" value="KAB5581982.1"/>
    <property type="molecule type" value="Genomic_DNA"/>
</dbReference>
<dbReference type="AlphaFoldDB" id="A0A5N5PQK0"/>
<evidence type="ECO:0000313" key="4">
    <source>
        <dbReference type="Proteomes" id="UP000327468"/>
    </source>
</evidence>
<dbReference type="Proteomes" id="UP000327468">
    <property type="component" value="Chromosome 3"/>
</dbReference>
<gene>
    <name evidence="3" type="ORF">PHYPO_G00181920</name>
</gene>
<accession>A0A5N5PQK0</accession>
<feature type="domain" description="PiggyBac transposable element-derived protein" evidence="2">
    <location>
        <begin position="11"/>
        <end position="112"/>
    </location>
</feature>
<name>A0A5N5PQK0_PANHP</name>
<keyword evidence="4" id="KW-1185">Reference proteome</keyword>
<protein>
    <recommendedName>
        <fullName evidence="2">PiggyBac transposable element-derived protein domain-containing protein</fullName>
    </recommendedName>
</protein>
<feature type="region of interest" description="Disordered" evidence="1">
    <location>
        <begin position="1"/>
        <end position="24"/>
    </location>
</feature>